<keyword evidence="2" id="KW-1185">Reference proteome</keyword>
<evidence type="ECO:0000313" key="2">
    <source>
        <dbReference type="Proteomes" id="UP000280960"/>
    </source>
</evidence>
<reference evidence="1 2" key="1">
    <citation type="submission" date="2018-10" db="EMBL/GenBank/DDBJ databases">
        <authorList>
            <person name="Zhang X."/>
        </authorList>
    </citation>
    <scope>NUCLEOTIDE SEQUENCE [LARGE SCALE GENOMIC DNA]</scope>
    <source>
        <strain evidence="1 2">SK-G1</strain>
    </source>
</reference>
<dbReference type="AlphaFoldDB" id="A0A3G2R5R1"/>
<gene>
    <name evidence="1" type="ORF">D2962_08955</name>
</gene>
<dbReference type="KEGG" id="bacg:D2962_08955"/>
<dbReference type="RefSeq" id="WP_120765570.1">
    <property type="nucleotide sequence ID" value="NZ_CP033169.1"/>
</dbReference>
<dbReference type="EMBL" id="CP033169">
    <property type="protein sequence ID" value="AYO30729.1"/>
    <property type="molecule type" value="Genomic_DNA"/>
</dbReference>
<organism evidence="1 2">
    <name type="scientific">Biomaibacter acetigenes</name>
    <dbReference type="NCBI Taxonomy" id="2316383"/>
    <lineage>
        <taxon>Bacteria</taxon>
        <taxon>Bacillati</taxon>
        <taxon>Bacillota</taxon>
        <taxon>Clostridia</taxon>
        <taxon>Thermosediminibacterales</taxon>
        <taxon>Tepidanaerobacteraceae</taxon>
        <taxon>Biomaibacter</taxon>
    </lineage>
</organism>
<evidence type="ECO:0000313" key="1">
    <source>
        <dbReference type="EMBL" id="AYO30729.1"/>
    </source>
</evidence>
<protein>
    <submittedName>
        <fullName evidence="1">Uncharacterized protein</fullName>
    </submittedName>
</protein>
<accession>A0A3G2R5R1</accession>
<dbReference type="Proteomes" id="UP000280960">
    <property type="component" value="Chromosome"/>
</dbReference>
<sequence>MELLTINKTVPRHLQLNLQEPIVLVYEVKKIVRELKEKNPILRNYRLMDVGLPGKNQKTPRMSLYFIKSR</sequence>
<proteinExistence type="predicted"/>
<name>A0A3G2R5R1_9FIRM</name>